<dbReference type="Gene3D" id="1.20.140.40">
    <property type="entry name" value="Invertase/pectin methylesterase inhibitor family protein"/>
    <property type="match status" value="1"/>
</dbReference>
<proteinExistence type="predicted"/>
<comment type="caution">
    <text evidence="2">The sequence shown here is derived from an EMBL/GenBank/DDBJ whole genome shotgun (WGS) entry which is preliminary data.</text>
</comment>
<sequence length="88" mass="9259">MGYPLICDICARSNNPSLCDHVLRSDPRSNGADARGPAEIALENAVLATQASIDVANMVSNPGNKGIIDTCIEVFGDAVDTLNKCKAR</sequence>
<reference evidence="2" key="2">
    <citation type="submission" date="2020-08" db="EMBL/GenBank/DDBJ databases">
        <title>Plant Genome Project.</title>
        <authorList>
            <person name="Zhang R.-G."/>
        </authorList>
    </citation>
    <scope>NUCLEOTIDE SEQUENCE</scope>
    <source>
        <strain evidence="2">Huo1</strain>
        <tissue evidence="2">Leaf</tissue>
    </source>
</reference>
<dbReference type="SUPFAM" id="SSF101148">
    <property type="entry name" value="Plant invertase/pectin methylesterase inhibitor"/>
    <property type="match status" value="1"/>
</dbReference>
<dbReference type="GO" id="GO:0004857">
    <property type="term" value="F:enzyme inhibitor activity"/>
    <property type="evidence" value="ECO:0007669"/>
    <property type="project" value="InterPro"/>
</dbReference>
<protein>
    <recommendedName>
        <fullName evidence="1">Pectinesterase inhibitor domain-containing protein</fullName>
    </recommendedName>
</protein>
<evidence type="ECO:0000259" key="1">
    <source>
        <dbReference type="Pfam" id="PF04043"/>
    </source>
</evidence>
<dbReference type="AlphaFoldDB" id="A0A8X8YJP2"/>
<dbReference type="EMBL" id="PNBA02000002">
    <property type="protein sequence ID" value="KAG6431857.1"/>
    <property type="molecule type" value="Genomic_DNA"/>
</dbReference>
<accession>A0A8X8YJP2</accession>
<keyword evidence="3" id="KW-1185">Reference proteome</keyword>
<reference evidence="2" key="1">
    <citation type="submission" date="2018-01" db="EMBL/GenBank/DDBJ databases">
        <authorList>
            <person name="Mao J.F."/>
        </authorList>
    </citation>
    <scope>NUCLEOTIDE SEQUENCE</scope>
    <source>
        <strain evidence="2">Huo1</strain>
        <tissue evidence="2">Leaf</tissue>
    </source>
</reference>
<dbReference type="Proteomes" id="UP000298416">
    <property type="component" value="Unassembled WGS sequence"/>
</dbReference>
<evidence type="ECO:0000313" key="2">
    <source>
        <dbReference type="EMBL" id="KAG6431857.1"/>
    </source>
</evidence>
<organism evidence="2">
    <name type="scientific">Salvia splendens</name>
    <name type="common">Scarlet sage</name>
    <dbReference type="NCBI Taxonomy" id="180675"/>
    <lineage>
        <taxon>Eukaryota</taxon>
        <taxon>Viridiplantae</taxon>
        <taxon>Streptophyta</taxon>
        <taxon>Embryophyta</taxon>
        <taxon>Tracheophyta</taxon>
        <taxon>Spermatophyta</taxon>
        <taxon>Magnoliopsida</taxon>
        <taxon>eudicotyledons</taxon>
        <taxon>Gunneridae</taxon>
        <taxon>Pentapetalae</taxon>
        <taxon>asterids</taxon>
        <taxon>lamiids</taxon>
        <taxon>Lamiales</taxon>
        <taxon>Lamiaceae</taxon>
        <taxon>Nepetoideae</taxon>
        <taxon>Mentheae</taxon>
        <taxon>Salviinae</taxon>
        <taxon>Salvia</taxon>
        <taxon>Salvia subgen. Calosphace</taxon>
        <taxon>core Calosphace</taxon>
    </lineage>
</organism>
<name>A0A8X8YJP2_SALSN</name>
<dbReference type="InterPro" id="IPR006501">
    <property type="entry name" value="Pectinesterase_inhib_dom"/>
</dbReference>
<gene>
    <name evidence="2" type="ORF">SASPL_103425</name>
</gene>
<dbReference type="NCBIfam" id="TIGR01614">
    <property type="entry name" value="PME_inhib"/>
    <property type="match status" value="1"/>
</dbReference>
<evidence type="ECO:0000313" key="3">
    <source>
        <dbReference type="Proteomes" id="UP000298416"/>
    </source>
</evidence>
<dbReference type="InterPro" id="IPR035513">
    <property type="entry name" value="Invertase/methylesterase_inhib"/>
</dbReference>
<feature type="domain" description="Pectinesterase inhibitor" evidence="1">
    <location>
        <begin position="5"/>
        <end position="85"/>
    </location>
</feature>
<dbReference type="Pfam" id="PF04043">
    <property type="entry name" value="PMEI"/>
    <property type="match status" value="1"/>
</dbReference>